<dbReference type="Pfam" id="PF00024">
    <property type="entry name" value="PAN_1"/>
    <property type="match status" value="1"/>
</dbReference>
<dbReference type="InterPro" id="IPR000719">
    <property type="entry name" value="Prot_kinase_dom"/>
</dbReference>
<dbReference type="InParanoid" id="A0A068VDL2"/>
<dbReference type="Gramene" id="CDP18657">
    <property type="protein sequence ID" value="CDP18657"/>
    <property type="gene ID" value="GSCOC_T00004152001"/>
</dbReference>
<dbReference type="GO" id="GO:0005886">
    <property type="term" value="C:plasma membrane"/>
    <property type="evidence" value="ECO:0007669"/>
    <property type="project" value="UniProtKB-SubCell"/>
</dbReference>
<dbReference type="InterPro" id="IPR024171">
    <property type="entry name" value="SRK-like_kinase"/>
</dbReference>
<dbReference type="SMART" id="SM00108">
    <property type="entry name" value="B_lectin"/>
    <property type="match status" value="1"/>
</dbReference>
<dbReference type="InterPro" id="IPR003609">
    <property type="entry name" value="Pan_app"/>
</dbReference>
<evidence type="ECO:0000256" key="4">
    <source>
        <dbReference type="ARBA" id="ARBA00022679"/>
    </source>
</evidence>
<dbReference type="PROSITE" id="PS50927">
    <property type="entry name" value="BULB_LECTIN"/>
    <property type="match status" value="2"/>
</dbReference>
<proteinExistence type="inferred from homology"/>
<sequence>MLRQAKLIFSTAVQLCVSLTLLLNFVVSSEIQLGSKISVEDNNFWVSSNGDFAIGFFSYFNLYKVGIHFNSSSIPIDKQTVVWVAGADLKVGNKSYFQLDESGELFLFDSDTGITAWTSKTSNASVVSALLRDDGNFVLLNKQKITVWQSFDNPSDTLLPGQNFSASRVLRPPSNSPVSSYYSLYMGDSGQLQLRWETSIIYWTSGNPSQSAHRAILSADGTLQLIDQTSKSIWSIFGDDHNDSNVHFRFLRLDADGNLRLYSWQNASSSWRSVWQAVNNQCDVFATCGVHGICVFNESGLPVCKCPYMPAGEFNSKCLASSDENCDSGSSLILYEHTFLYGIYPPNDTIVHTNLQECKTLCEKDPRCTAVTFINNGTPQCRIKNTRYMSGKSDPSLGSISLIKTCSDPVAVLPQSPESKLIQKSLRKICIPCLIGVAAGTFGIILVIQLCAGFYFLRRRKYIRKKTDFSNVDPNTGGCIMLSYAEITELTENFKLKIGPKVFKGVLPDKRPVAIKDLATSIEERKFRSAVSKIASIFHKNLLKLDGYCCDSSNRLLVYEFAKNGSLGDCLEDPKMCKRLTWRRRISICLAVARAIYYLHTGCRVYVSHGNLKCENVLLDDNFEVKVSEFGLQTFLSEESDTEQTAEADVRDFGKMLVKIMSGSQNADDACEWAYEKWLADQSYEIVDSRLEGSVSSDELQRALRIAFWCLQADARMRPSMGEVVKVLEGTLSVDIPPPLFSHCHSRTSSEGKLESNAESG</sequence>
<organism evidence="24 25">
    <name type="scientific">Coffea canephora</name>
    <name type="common">Robusta coffee</name>
    <dbReference type="NCBI Taxonomy" id="49390"/>
    <lineage>
        <taxon>Eukaryota</taxon>
        <taxon>Viridiplantae</taxon>
        <taxon>Streptophyta</taxon>
        <taxon>Embryophyta</taxon>
        <taxon>Tracheophyta</taxon>
        <taxon>Spermatophyta</taxon>
        <taxon>Magnoliopsida</taxon>
        <taxon>eudicotyledons</taxon>
        <taxon>Gunneridae</taxon>
        <taxon>Pentapetalae</taxon>
        <taxon>asterids</taxon>
        <taxon>lamiids</taxon>
        <taxon>Gentianales</taxon>
        <taxon>Rubiaceae</taxon>
        <taxon>Ixoroideae</taxon>
        <taxon>Gardenieae complex</taxon>
        <taxon>Bertiereae - Coffeeae clade</taxon>
        <taxon>Coffeeae</taxon>
        <taxon>Coffea</taxon>
    </lineage>
</organism>
<evidence type="ECO:0000256" key="14">
    <source>
        <dbReference type="ARBA" id="ARBA00023157"/>
    </source>
</evidence>
<dbReference type="GO" id="GO:0048544">
    <property type="term" value="P:recognition of pollen"/>
    <property type="evidence" value="ECO:0007669"/>
    <property type="project" value="InterPro"/>
</dbReference>
<dbReference type="InterPro" id="IPR000858">
    <property type="entry name" value="S_locus_glycoprot_dom"/>
</dbReference>
<dbReference type="Pfam" id="PF01453">
    <property type="entry name" value="B_lectin"/>
    <property type="match status" value="1"/>
</dbReference>
<dbReference type="FunCoup" id="A0A068VDL2">
    <property type="interactions" value="375"/>
</dbReference>
<keyword evidence="25" id="KW-1185">Reference proteome</keyword>
<keyword evidence="15" id="KW-0675">Receptor</keyword>
<feature type="domain" description="Bulb-type lectin" evidence="22">
    <location>
        <begin position="155"/>
        <end position="274"/>
    </location>
</feature>
<dbReference type="SUPFAM" id="SSF51110">
    <property type="entry name" value="alpha-D-mannose-specific plant lectins"/>
    <property type="match status" value="2"/>
</dbReference>
<evidence type="ECO:0000256" key="9">
    <source>
        <dbReference type="ARBA" id="ARBA00022741"/>
    </source>
</evidence>
<dbReference type="PIRSF" id="PIRSF000641">
    <property type="entry name" value="SRK"/>
    <property type="match status" value="1"/>
</dbReference>
<dbReference type="FunFam" id="3.30.200.20:FF:000798">
    <property type="entry name" value="G-type lectin S-receptor-like serine/threonine-protein kinase SD3-1"/>
    <property type="match status" value="1"/>
</dbReference>
<evidence type="ECO:0000256" key="12">
    <source>
        <dbReference type="ARBA" id="ARBA00022989"/>
    </source>
</evidence>
<dbReference type="InterPro" id="IPR036426">
    <property type="entry name" value="Bulb-type_lectin_dom_sf"/>
</dbReference>
<dbReference type="AlphaFoldDB" id="A0A068VDL2"/>
<keyword evidence="5 20" id="KW-0812">Transmembrane</keyword>
<evidence type="ECO:0000259" key="21">
    <source>
        <dbReference type="PROSITE" id="PS50011"/>
    </source>
</evidence>
<dbReference type="EC" id="2.7.11.1" evidence="19"/>
<dbReference type="GO" id="GO:0004674">
    <property type="term" value="F:protein serine/threonine kinase activity"/>
    <property type="evidence" value="ECO:0007669"/>
    <property type="project" value="UniProtKB-KW"/>
</dbReference>
<dbReference type="Gene3D" id="2.90.10.10">
    <property type="entry name" value="Bulb-type lectin domain"/>
    <property type="match status" value="2"/>
</dbReference>
<dbReference type="Pfam" id="PF00954">
    <property type="entry name" value="S_locus_glycop"/>
    <property type="match status" value="1"/>
</dbReference>
<keyword evidence="14" id="KW-1015">Disulfide bond</keyword>
<dbReference type="GO" id="GO:0106310">
    <property type="term" value="F:protein serine kinase activity"/>
    <property type="evidence" value="ECO:0007669"/>
    <property type="project" value="RHEA"/>
</dbReference>
<evidence type="ECO:0000256" key="18">
    <source>
        <dbReference type="ARBA" id="ARBA00048679"/>
    </source>
</evidence>
<evidence type="ECO:0000256" key="6">
    <source>
        <dbReference type="ARBA" id="ARBA00022729"/>
    </source>
</evidence>
<dbReference type="Gene3D" id="3.30.200.20">
    <property type="entry name" value="Phosphorylase Kinase, domain 1"/>
    <property type="match status" value="1"/>
</dbReference>
<dbReference type="SMART" id="SM00220">
    <property type="entry name" value="S_TKc"/>
    <property type="match status" value="1"/>
</dbReference>
<evidence type="ECO:0000256" key="10">
    <source>
        <dbReference type="ARBA" id="ARBA00022777"/>
    </source>
</evidence>
<name>A0A068VDL2_COFCA</name>
<keyword evidence="3 19" id="KW-0723">Serine/threonine-protein kinase</keyword>
<gene>
    <name evidence="24" type="ORF">GSCOC_T00004152001</name>
</gene>
<dbReference type="GO" id="GO:0030246">
    <property type="term" value="F:carbohydrate binding"/>
    <property type="evidence" value="ECO:0007669"/>
    <property type="project" value="UniProtKB-KW"/>
</dbReference>
<dbReference type="SUPFAM" id="SSF56112">
    <property type="entry name" value="Protein kinase-like (PK-like)"/>
    <property type="match status" value="1"/>
</dbReference>
<dbReference type="GO" id="GO:0005524">
    <property type="term" value="F:ATP binding"/>
    <property type="evidence" value="ECO:0007669"/>
    <property type="project" value="UniProtKB-KW"/>
</dbReference>
<evidence type="ECO:0000256" key="8">
    <source>
        <dbReference type="ARBA" id="ARBA00022737"/>
    </source>
</evidence>
<dbReference type="PROSITE" id="PS50011">
    <property type="entry name" value="PROTEIN_KINASE_DOM"/>
    <property type="match status" value="1"/>
</dbReference>
<dbReference type="FunFam" id="2.90.10.10:FF:000016">
    <property type="entry name" value="G-type lectin S-receptor-like serine/threonine-protein kinase"/>
    <property type="match status" value="1"/>
</dbReference>
<dbReference type="Gene3D" id="3.50.4.10">
    <property type="entry name" value="Hepatocyte Growth Factor"/>
    <property type="match status" value="1"/>
</dbReference>
<keyword evidence="11 19" id="KW-0067">ATP-binding</keyword>
<feature type="domain" description="Apple" evidence="23">
    <location>
        <begin position="326"/>
        <end position="406"/>
    </location>
</feature>
<dbReference type="InterPro" id="IPR001480">
    <property type="entry name" value="Bulb-type_lectin_dom"/>
</dbReference>
<evidence type="ECO:0000256" key="17">
    <source>
        <dbReference type="ARBA" id="ARBA00047899"/>
    </source>
</evidence>
<evidence type="ECO:0000313" key="24">
    <source>
        <dbReference type="EMBL" id="CDP18657.1"/>
    </source>
</evidence>
<keyword evidence="10 19" id="KW-0418">Kinase</keyword>
<dbReference type="OrthoDB" id="733107at2759"/>
<evidence type="ECO:0000256" key="5">
    <source>
        <dbReference type="ARBA" id="ARBA00022692"/>
    </source>
</evidence>
<keyword evidence="4 19" id="KW-0808">Transferase</keyword>
<keyword evidence="13 20" id="KW-0472">Membrane</keyword>
<comment type="catalytic activity">
    <reaction evidence="17 19">
        <text>L-threonyl-[protein] + ATP = O-phospho-L-threonyl-[protein] + ADP + H(+)</text>
        <dbReference type="Rhea" id="RHEA:46608"/>
        <dbReference type="Rhea" id="RHEA-COMP:11060"/>
        <dbReference type="Rhea" id="RHEA-COMP:11605"/>
        <dbReference type="ChEBI" id="CHEBI:15378"/>
        <dbReference type="ChEBI" id="CHEBI:30013"/>
        <dbReference type="ChEBI" id="CHEBI:30616"/>
        <dbReference type="ChEBI" id="CHEBI:61977"/>
        <dbReference type="ChEBI" id="CHEBI:456216"/>
        <dbReference type="EC" id="2.7.11.1"/>
    </reaction>
</comment>
<dbReference type="Proteomes" id="UP000295252">
    <property type="component" value="Chromosome VIII"/>
</dbReference>
<dbReference type="Gene3D" id="1.10.510.10">
    <property type="entry name" value="Transferase(Phosphotransferase) domain 1"/>
    <property type="match status" value="2"/>
</dbReference>
<comment type="similarity">
    <text evidence="19">Belongs to the protein kinase superfamily. Ser/Thr protein kinase family.</text>
</comment>
<keyword evidence="16" id="KW-0325">Glycoprotein</keyword>
<evidence type="ECO:0000259" key="22">
    <source>
        <dbReference type="PROSITE" id="PS50927"/>
    </source>
</evidence>
<evidence type="ECO:0000256" key="7">
    <source>
        <dbReference type="ARBA" id="ARBA00022734"/>
    </source>
</evidence>
<keyword evidence="6" id="KW-0732">Signal</keyword>
<protein>
    <recommendedName>
        <fullName evidence="19">Receptor-like serine/threonine-protein kinase</fullName>
        <ecNumber evidence="19">2.7.11.1</ecNumber>
    </recommendedName>
</protein>
<dbReference type="FunFam" id="1.10.510.10:FF:000846">
    <property type="entry name" value="G-type lectin S-receptor-like serine/threonine-protein kinase SD3-1"/>
    <property type="match status" value="1"/>
</dbReference>
<keyword evidence="7" id="KW-0430">Lectin</keyword>
<dbReference type="SMART" id="SM00473">
    <property type="entry name" value="PAN_AP"/>
    <property type="match status" value="1"/>
</dbReference>
<feature type="domain" description="Protein kinase" evidence="21">
    <location>
        <begin position="431"/>
        <end position="732"/>
    </location>
</feature>
<reference evidence="25" key="1">
    <citation type="journal article" date="2014" name="Science">
        <title>The coffee genome provides insight into the convergent evolution of caffeine biosynthesis.</title>
        <authorList>
            <person name="Denoeud F."/>
            <person name="Carretero-Paulet L."/>
            <person name="Dereeper A."/>
            <person name="Droc G."/>
            <person name="Guyot R."/>
            <person name="Pietrella M."/>
            <person name="Zheng C."/>
            <person name="Alberti A."/>
            <person name="Anthony F."/>
            <person name="Aprea G."/>
            <person name="Aury J.M."/>
            <person name="Bento P."/>
            <person name="Bernard M."/>
            <person name="Bocs S."/>
            <person name="Campa C."/>
            <person name="Cenci A."/>
            <person name="Combes M.C."/>
            <person name="Crouzillat D."/>
            <person name="Da Silva C."/>
            <person name="Daddiego L."/>
            <person name="De Bellis F."/>
            <person name="Dussert S."/>
            <person name="Garsmeur O."/>
            <person name="Gayraud T."/>
            <person name="Guignon V."/>
            <person name="Jahn K."/>
            <person name="Jamilloux V."/>
            <person name="Joet T."/>
            <person name="Labadie K."/>
            <person name="Lan T."/>
            <person name="Leclercq J."/>
            <person name="Lepelley M."/>
            <person name="Leroy T."/>
            <person name="Li L.T."/>
            <person name="Librado P."/>
            <person name="Lopez L."/>
            <person name="Munoz A."/>
            <person name="Noel B."/>
            <person name="Pallavicini A."/>
            <person name="Perrotta G."/>
            <person name="Poncet V."/>
            <person name="Pot D."/>
            <person name="Priyono X."/>
            <person name="Rigoreau M."/>
            <person name="Rouard M."/>
            <person name="Rozas J."/>
            <person name="Tranchant-Dubreuil C."/>
            <person name="VanBuren R."/>
            <person name="Zhang Q."/>
            <person name="Andrade A.C."/>
            <person name="Argout X."/>
            <person name="Bertrand B."/>
            <person name="de Kochko A."/>
            <person name="Graziosi G."/>
            <person name="Henry R.J."/>
            <person name="Jayarama X."/>
            <person name="Ming R."/>
            <person name="Nagai C."/>
            <person name="Rounsley S."/>
            <person name="Sankoff D."/>
            <person name="Giuliano G."/>
            <person name="Albert V.A."/>
            <person name="Wincker P."/>
            <person name="Lashermes P."/>
        </authorList>
    </citation>
    <scope>NUCLEOTIDE SEQUENCE [LARGE SCALE GENOMIC DNA]</scope>
    <source>
        <strain evidence="25">cv. DH200-94</strain>
    </source>
</reference>
<comment type="subcellular location">
    <subcellularLocation>
        <location evidence="1">Cell membrane</location>
        <topology evidence="1">Single-pass type I membrane protein</topology>
    </subcellularLocation>
</comment>
<evidence type="ECO:0000256" key="3">
    <source>
        <dbReference type="ARBA" id="ARBA00022527"/>
    </source>
</evidence>
<evidence type="ECO:0000256" key="1">
    <source>
        <dbReference type="ARBA" id="ARBA00004251"/>
    </source>
</evidence>
<dbReference type="PhylomeDB" id="A0A068VDL2"/>
<dbReference type="EMBL" id="HG739347">
    <property type="protein sequence ID" value="CDP18657.1"/>
    <property type="molecule type" value="Genomic_DNA"/>
</dbReference>
<dbReference type="InterPro" id="IPR011009">
    <property type="entry name" value="Kinase-like_dom_sf"/>
</dbReference>
<dbReference type="OMA" id="QKICVAC"/>
<keyword evidence="2" id="KW-1003">Cell membrane</keyword>
<dbReference type="PROSITE" id="PS50948">
    <property type="entry name" value="PAN"/>
    <property type="match status" value="1"/>
</dbReference>
<dbReference type="Pfam" id="PF07714">
    <property type="entry name" value="PK_Tyr_Ser-Thr"/>
    <property type="match status" value="1"/>
</dbReference>
<keyword evidence="12 20" id="KW-1133">Transmembrane helix</keyword>
<evidence type="ECO:0000256" key="13">
    <source>
        <dbReference type="ARBA" id="ARBA00023136"/>
    </source>
</evidence>
<accession>A0A068VDL2</accession>
<comment type="catalytic activity">
    <reaction evidence="18 19">
        <text>L-seryl-[protein] + ATP = O-phospho-L-seryl-[protein] + ADP + H(+)</text>
        <dbReference type="Rhea" id="RHEA:17989"/>
        <dbReference type="Rhea" id="RHEA-COMP:9863"/>
        <dbReference type="Rhea" id="RHEA-COMP:11604"/>
        <dbReference type="ChEBI" id="CHEBI:15378"/>
        <dbReference type="ChEBI" id="CHEBI:29999"/>
        <dbReference type="ChEBI" id="CHEBI:30616"/>
        <dbReference type="ChEBI" id="CHEBI:83421"/>
        <dbReference type="ChEBI" id="CHEBI:456216"/>
        <dbReference type="EC" id="2.7.11.1"/>
    </reaction>
</comment>
<evidence type="ECO:0000256" key="19">
    <source>
        <dbReference type="PIRNR" id="PIRNR000641"/>
    </source>
</evidence>
<evidence type="ECO:0000313" key="25">
    <source>
        <dbReference type="Proteomes" id="UP000295252"/>
    </source>
</evidence>
<feature type="domain" description="Bulb-type lectin" evidence="22">
    <location>
        <begin position="30"/>
        <end position="152"/>
    </location>
</feature>
<feature type="transmembrane region" description="Helical" evidence="20">
    <location>
        <begin position="434"/>
        <end position="457"/>
    </location>
</feature>
<evidence type="ECO:0000256" key="15">
    <source>
        <dbReference type="ARBA" id="ARBA00023170"/>
    </source>
</evidence>
<dbReference type="CDD" id="cd00028">
    <property type="entry name" value="B_lectin"/>
    <property type="match status" value="1"/>
</dbReference>
<dbReference type="InterPro" id="IPR001245">
    <property type="entry name" value="Ser-Thr/Tyr_kinase_cat_dom"/>
</dbReference>
<evidence type="ECO:0000256" key="16">
    <source>
        <dbReference type="ARBA" id="ARBA00023180"/>
    </source>
</evidence>
<dbReference type="PANTHER" id="PTHR47974">
    <property type="entry name" value="OS07G0415500 PROTEIN"/>
    <property type="match status" value="1"/>
</dbReference>
<evidence type="ECO:0000256" key="20">
    <source>
        <dbReference type="SAM" id="Phobius"/>
    </source>
</evidence>
<evidence type="ECO:0000259" key="23">
    <source>
        <dbReference type="PROSITE" id="PS50948"/>
    </source>
</evidence>
<keyword evidence="9 19" id="KW-0547">Nucleotide-binding</keyword>
<evidence type="ECO:0000256" key="11">
    <source>
        <dbReference type="ARBA" id="ARBA00022840"/>
    </source>
</evidence>
<keyword evidence="8" id="KW-0677">Repeat</keyword>
<evidence type="ECO:0000256" key="2">
    <source>
        <dbReference type="ARBA" id="ARBA00022475"/>
    </source>
</evidence>
<dbReference type="PANTHER" id="PTHR47974:SF13">
    <property type="entry name" value="G-TYPE LECTIN S-RECEPTOR-LIKE SERINE_THREONINE-PROTEIN KINASE SD3-1"/>
    <property type="match status" value="1"/>
</dbReference>